<evidence type="ECO:0000256" key="6">
    <source>
        <dbReference type="ARBA" id="ARBA00023136"/>
    </source>
</evidence>
<feature type="transmembrane region" description="Helical" evidence="8">
    <location>
        <begin position="245"/>
        <end position="267"/>
    </location>
</feature>
<dbReference type="InterPro" id="IPR005828">
    <property type="entry name" value="MFS_sugar_transport-like"/>
</dbReference>
<dbReference type="InterPro" id="IPR050820">
    <property type="entry name" value="MFS_Sugar_Transporter"/>
</dbReference>
<feature type="transmembrane region" description="Helical" evidence="8">
    <location>
        <begin position="99"/>
        <end position="122"/>
    </location>
</feature>
<evidence type="ECO:0000256" key="2">
    <source>
        <dbReference type="ARBA" id="ARBA00010992"/>
    </source>
</evidence>
<keyword evidence="11" id="KW-1185">Reference proteome</keyword>
<evidence type="ECO:0000256" key="5">
    <source>
        <dbReference type="ARBA" id="ARBA00022989"/>
    </source>
</evidence>
<evidence type="ECO:0000313" key="11">
    <source>
        <dbReference type="Proteomes" id="UP001236507"/>
    </source>
</evidence>
<keyword evidence="4 8" id="KW-0812">Transmembrane</keyword>
<feature type="transmembrane region" description="Helical" evidence="8">
    <location>
        <begin position="282"/>
        <end position="302"/>
    </location>
</feature>
<dbReference type="NCBIfam" id="TIGR00879">
    <property type="entry name" value="SP"/>
    <property type="match status" value="1"/>
</dbReference>
<name>A0ABT6Y6N5_9BACT</name>
<feature type="transmembrane region" description="Helical" evidence="8">
    <location>
        <begin position="403"/>
        <end position="421"/>
    </location>
</feature>
<feature type="transmembrane region" description="Helical" evidence="8">
    <location>
        <begin position="314"/>
        <end position="333"/>
    </location>
</feature>
<feature type="transmembrane region" description="Helical" evidence="8">
    <location>
        <begin position="374"/>
        <end position="397"/>
    </location>
</feature>
<feature type="transmembrane region" description="Helical" evidence="8">
    <location>
        <begin position="7"/>
        <end position="28"/>
    </location>
</feature>
<feature type="transmembrane region" description="Helical" evidence="8">
    <location>
        <begin position="75"/>
        <end position="93"/>
    </location>
</feature>
<dbReference type="InterPro" id="IPR020846">
    <property type="entry name" value="MFS_dom"/>
</dbReference>
<evidence type="ECO:0000256" key="4">
    <source>
        <dbReference type="ARBA" id="ARBA00022692"/>
    </source>
</evidence>
<dbReference type="PROSITE" id="PS00217">
    <property type="entry name" value="SUGAR_TRANSPORT_2"/>
    <property type="match status" value="1"/>
</dbReference>
<feature type="transmembrane region" description="Helical" evidence="8">
    <location>
        <begin position="339"/>
        <end position="362"/>
    </location>
</feature>
<feature type="transmembrane region" description="Helical" evidence="8">
    <location>
        <begin position="48"/>
        <end position="68"/>
    </location>
</feature>
<dbReference type="PANTHER" id="PTHR48023:SF4">
    <property type="entry name" value="D-XYLOSE-PROTON SYMPORTER-LIKE 2"/>
    <property type="match status" value="1"/>
</dbReference>
<feature type="transmembrane region" description="Helical" evidence="8">
    <location>
        <begin position="163"/>
        <end position="185"/>
    </location>
</feature>
<dbReference type="PROSITE" id="PS00216">
    <property type="entry name" value="SUGAR_TRANSPORT_1"/>
    <property type="match status" value="1"/>
</dbReference>
<gene>
    <name evidence="10" type="ORF">QM524_08440</name>
</gene>
<proteinExistence type="inferred from homology"/>
<dbReference type="Proteomes" id="UP001236507">
    <property type="component" value="Unassembled WGS sequence"/>
</dbReference>
<evidence type="ECO:0000256" key="3">
    <source>
        <dbReference type="ARBA" id="ARBA00022448"/>
    </source>
</evidence>
<dbReference type="PANTHER" id="PTHR48023">
    <property type="entry name" value="D-XYLOSE-PROTON SYMPORTER-LIKE 2"/>
    <property type="match status" value="1"/>
</dbReference>
<keyword evidence="6 8" id="KW-0472">Membrane</keyword>
<dbReference type="Gene3D" id="1.20.1250.20">
    <property type="entry name" value="MFS general substrate transporter like domains"/>
    <property type="match status" value="1"/>
</dbReference>
<evidence type="ECO:0000256" key="1">
    <source>
        <dbReference type="ARBA" id="ARBA00004141"/>
    </source>
</evidence>
<comment type="caution">
    <text evidence="10">The sequence shown here is derived from an EMBL/GenBank/DDBJ whole genome shotgun (WGS) entry which is preliminary data.</text>
</comment>
<comment type="subcellular location">
    <subcellularLocation>
        <location evidence="1">Membrane</location>
        <topology evidence="1">Multi-pass membrane protein</topology>
    </subcellularLocation>
</comment>
<keyword evidence="5 8" id="KW-1133">Transmembrane helix</keyword>
<evidence type="ECO:0000313" key="10">
    <source>
        <dbReference type="EMBL" id="MDI9859233.1"/>
    </source>
</evidence>
<protein>
    <submittedName>
        <fullName evidence="10">Sugar porter family MFS transporter</fullName>
    </submittedName>
</protein>
<dbReference type="RefSeq" id="WP_283344220.1">
    <property type="nucleotide sequence ID" value="NZ_JASHIF010000007.1"/>
</dbReference>
<sequence>MNQNLKLVLWSLSAALGGFLFGFDTAVISGVEQTLQHLWNLNVFEHGLTVSIALIGTVLGSLLGGIPAQQYGRRFTLLLIAIFYLVASLGTAFAPNWSIFLLFRFLGGLGVGISSVVAPMYISEIAPPSKRGRLVAMFQFNVVLGILMAYLSNFLLSEVFTEAWRWMLGIQALPSILFIVTVLLIPESPRWLVLVKKDFQTAKTILETIDAQNAEKILAQIQENAQSQGKSKFSLLWQPAYRRPLTLSVLFAVFNQVSGINAIIYFAPRIFEMSGLGKESSLLSSAGIGLVNLLSTLLGIAIIDKFGRRALMRWGSIGLVVALVLVAQSFYWGGNSLWVPFYLFLFIGFFGFSQGAVIWVFIAEIFPNEVRAYGQAIGSFTHWILAAIITFTFPYLAETLGGGVTFSFFALMMIIQGFFAWKIMPETKGTSLENSEIIVLAH</sequence>
<dbReference type="PRINTS" id="PR00171">
    <property type="entry name" value="SUGRTRNSPORT"/>
</dbReference>
<dbReference type="InterPro" id="IPR005829">
    <property type="entry name" value="Sugar_transporter_CS"/>
</dbReference>
<dbReference type="Pfam" id="PF00083">
    <property type="entry name" value="Sugar_tr"/>
    <property type="match status" value="1"/>
</dbReference>
<dbReference type="PROSITE" id="PS50850">
    <property type="entry name" value="MFS"/>
    <property type="match status" value="1"/>
</dbReference>
<evidence type="ECO:0000259" key="9">
    <source>
        <dbReference type="PROSITE" id="PS50850"/>
    </source>
</evidence>
<comment type="similarity">
    <text evidence="2 7">Belongs to the major facilitator superfamily. Sugar transporter (TC 2.A.1.1) family.</text>
</comment>
<dbReference type="InterPro" id="IPR036259">
    <property type="entry name" value="MFS_trans_sf"/>
</dbReference>
<accession>A0ABT6Y6N5</accession>
<organism evidence="10 11">
    <name type="scientific">Flectobacillus roseus</name>
    <dbReference type="NCBI Taxonomy" id="502259"/>
    <lineage>
        <taxon>Bacteria</taxon>
        <taxon>Pseudomonadati</taxon>
        <taxon>Bacteroidota</taxon>
        <taxon>Cytophagia</taxon>
        <taxon>Cytophagales</taxon>
        <taxon>Flectobacillaceae</taxon>
        <taxon>Flectobacillus</taxon>
    </lineage>
</organism>
<evidence type="ECO:0000256" key="8">
    <source>
        <dbReference type="SAM" id="Phobius"/>
    </source>
</evidence>
<dbReference type="InterPro" id="IPR003663">
    <property type="entry name" value="Sugar/inositol_transpt"/>
</dbReference>
<feature type="transmembrane region" description="Helical" evidence="8">
    <location>
        <begin position="134"/>
        <end position="151"/>
    </location>
</feature>
<feature type="domain" description="Major facilitator superfamily (MFS) profile" evidence="9">
    <location>
        <begin position="10"/>
        <end position="428"/>
    </location>
</feature>
<keyword evidence="3 7" id="KW-0813">Transport</keyword>
<evidence type="ECO:0000256" key="7">
    <source>
        <dbReference type="RuleBase" id="RU003346"/>
    </source>
</evidence>
<dbReference type="SUPFAM" id="SSF103473">
    <property type="entry name" value="MFS general substrate transporter"/>
    <property type="match status" value="1"/>
</dbReference>
<reference evidence="10 11" key="1">
    <citation type="submission" date="2023-05" db="EMBL/GenBank/DDBJ databases">
        <title>Novel species of genus Flectobacillus isolated from stream in China.</title>
        <authorList>
            <person name="Lu H."/>
        </authorList>
    </citation>
    <scope>NUCLEOTIDE SEQUENCE [LARGE SCALE GENOMIC DNA]</scope>
    <source>
        <strain evidence="10 11">KCTC 42575</strain>
    </source>
</reference>
<dbReference type="EMBL" id="JASHIF010000007">
    <property type="protein sequence ID" value="MDI9859233.1"/>
    <property type="molecule type" value="Genomic_DNA"/>
</dbReference>